<keyword evidence="2" id="KW-0808">Transferase</keyword>
<reference evidence="4 5" key="1">
    <citation type="submission" date="2024-04" db="EMBL/GenBank/DDBJ databases">
        <title>Defined microbial consortia suppress multidrug-resistant proinflammatory Enterobacteriaceae via ecological control.</title>
        <authorList>
            <person name="Furuichi M."/>
            <person name="Kawaguchi T."/>
            <person name="Pust M."/>
            <person name="Yasuma K."/>
            <person name="Plichta D."/>
            <person name="Hasegawa N."/>
            <person name="Ohya T."/>
            <person name="Bhattarai S."/>
            <person name="Sasajima S."/>
            <person name="Aoto Y."/>
            <person name="Tuganbaev T."/>
            <person name="Yaginuma M."/>
            <person name="Ueda M."/>
            <person name="Okahashi N."/>
            <person name="Amafuji K."/>
            <person name="Kiridooshi Y."/>
            <person name="Sugita K."/>
            <person name="Strazar M."/>
            <person name="Skelly A."/>
            <person name="Suda W."/>
            <person name="Hattori M."/>
            <person name="Nakamoto N."/>
            <person name="Caballero S."/>
            <person name="Norman J."/>
            <person name="Olle B."/>
            <person name="Tanoue T."/>
            <person name="Arita M."/>
            <person name="Bucci V."/>
            <person name="Atarashi K."/>
            <person name="Xavier R."/>
            <person name="Honda K."/>
        </authorList>
    </citation>
    <scope>NUCLEOTIDE SEQUENCE [LARGE SCALE GENOMIC DNA]</scope>
    <source>
        <strain evidence="5">k34-0107-D12</strain>
    </source>
</reference>
<evidence type="ECO:0000259" key="3">
    <source>
        <dbReference type="Pfam" id="PF01648"/>
    </source>
</evidence>
<feature type="domain" description="4'-phosphopantetheinyl transferase" evidence="3">
    <location>
        <begin position="97"/>
        <end position="165"/>
    </location>
</feature>
<dbReference type="Pfam" id="PF01648">
    <property type="entry name" value="ACPS"/>
    <property type="match status" value="1"/>
</dbReference>
<dbReference type="PANTHER" id="PTHR12215:SF10">
    <property type="entry name" value="L-AMINOADIPATE-SEMIALDEHYDE DEHYDROGENASE-PHOSPHOPANTETHEINYL TRANSFERASE"/>
    <property type="match status" value="1"/>
</dbReference>
<dbReference type="RefSeq" id="WP_052099420.1">
    <property type="nucleotide sequence ID" value="NZ_AP031413.1"/>
</dbReference>
<dbReference type="PANTHER" id="PTHR12215">
    <property type="entry name" value="PHOSPHOPANTETHEINE TRANSFERASE"/>
    <property type="match status" value="1"/>
</dbReference>
<dbReference type="Proteomes" id="UP001600941">
    <property type="component" value="Unassembled WGS sequence"/>
</dbReference>
<dbReference type="InterPro" id="IPR008278">
    <property type="entry name" value="4-PPantetheinyl_Trfase_dom"/>
</dbReference>
<proteinExistence type="inferred from homology"/>
<sequence length="198" mass="22072">MEKVWVFYGKTEGLTGRAEAKGEKGRLETRAGRVLLAHALKKLYGLSVPDGEEGAAQLEKMLAKGENGKPYLHGYPEIHFNISHSGAYAVCALAGIPVGIDIQIRQPVRGKRLLERTMNALEQEVIQNAKDPEMAFAFFWARKESYLKWSGEGITRDLSKLSMEDAVMEEIPVEEGYVCQVCTAVPFSFEKIELPLQL</sequence>
<dbReference type="EMBL" id="BAABZQ010000001">
    <property type="protein sequence ID" value="GAA6499542.1"/>
    <property type="molecule type" value="Genomic_DNA"/>
</dbReference>
<evidence type="ECO:0000256" key="2">
    <source>
        <dbReference type="ARBA" id="ARBA00022679"/>
    </source>
</evidence>
<dbReference type="Gene3D" id="3.90.470.20">
    <property type="entry name" value="4'-phosphopantetheinyl transferase domain"/>
    <property type="match status" value="2"/>
</dbReference>
<evidence type="ECO:0000313" key="5">
    <source>
        <dbReference type="Proteomes" id="UP001600941"/>
    </source>
</evidence>
<accession>A0ABQ0BSM9</accession>
<comment type="similarity">
    <text evidence="1">Belongs to the P-Pant transferase superfamily. Gsp/Sfp/HetI/AcpT family.</text>
</comment>
<dbReference type="SUPFAM" id="SSF56214">
    <property type="entry name" value="4'-phosphopantetheinyl transferase"/>
    <property type="match status" value="2"/>
</dbReference>
<evidence type="ECO:0000256" key="1">
    <source>
        <dbReference type="ARBA" id="ARBA00010990"/>
    </source>
</evidence>
<name>A0ABQ0BSM9_9FIRM</name>
<organism evidence="4 5">
    <name type="scientific">Blautia parvula</name>
    <dbReference type="NCBI Taxonomy" id="2877527"/>
    <lineage>
        <taxon>Bacteria</taxon>
        <taxon>Bacillati</taxon>
        <taxon>Bacillota</taxon>
        <taxon>Clostridia</taxon>
        <taxon>Lachnospirales</taxon>
        <taxon>Lachnospiraceae</taxon>
        <taxon>Blautia</taxon>
    </lineage>
</organism>
<comment type="caution">
    <text evidence="4">The sequence shown here is derived from an EMBL/GenBank/DDBJ whole genome shotgun (WGS) entry which is preliminary data.</text>
</comment>
<evidence type="ECO:0000313" key="4">
    <source>
        <dbReference type="EMBL" id="GAA6499542.1"/>
    </source>
</evidence>
<protein>
    <recommendedName>
        <fullName evidence="3">4'-phosphopantetheinyl transferase domain-containing protein</fullName>
    </recommendedName>
</protein>
<dbReference type="InterPro" id="IPR050559">
    <property type="entry name" value="P-Pant_transferase_sf"/>
</dbReference>
<dbReference type="InterPro" id="IPR037143">
    <property type="entry name" value="4-PPantetheinyl_Trfase_dom_sf"/>
</dbReference>
<gene>
    <name evidence="4" type="ORF">K340107D12_23580</name>
</gene>
<keyword evidence="5" id="KW-1185">Reference proteome</keyword>